<dbReference type="Gene3D" id="3.30.420.10">
    <property type="entry name" value="Ribonuclease H-like superfamily/Ribonuclease H"/>
    <property type="match status" value="1"/>
</dbReference>
<accession>A0A0L0DTZ2</accession>
<gene>
    <name evidence="2" type="ORF">AMSG_11187</name>
</gene>
<dbReference type="SUPFAM" id="SSF53098">
    <property type="entry name" value="Ribonuclease H-like"/>
    <property type="match status" value="1"/>
</dbReference>
<sequence length="840" mass="85088">MSSSKLPPAYVELLEAVAQELARRAATSRDGQVRQAFPSKSILGTLGSRSKSVMQRVRSAVARDASATNLHSVLAQYGSAFGIEFDAETDSIALSTTLPPAMISQFRKKRPRPGSDAFDALLETAAQRLAAELASRQANAIPATELGARQEMVDIRAAYVAAGMLENYKLHSVLQAPPFASRFVIVKVGAGPGYEIRLRPALGSRSSSASLSTSSSFGSVSGGKAATARAISPAHGNAVDPYGRVAAVHGRAAHPAPRPTPFPDLYPSDAHLGLGDHGRRAMRLSGMFAEPHAATSTTSSSPSSSANGNSSQSSGGYNLAGAQGQAQAAPFSFVTRGTLHQFYAELDRLPPASMLALDAEGTLDAEQPTIPLVQVHLPAPVSQTYLFHEPTWDAEAAGAGTTGSMWDHLRVLVADAEFTLVVFDAARLAGALLATASPLDLGAGRTIHDARVIDIAVAACVVAGKRLPPTHGLNECLAAIGAGRNRFADVVPASAVRSATTWARPLLAEQATRYAVGDVAHLVAAAERAMASVSAVQALRIQAESLAATRAAVAARLAGSDAVTKTLAVGLDAAASGYVFGRLAGGGGGLTLLGEADSPLPDRSGVGSAGPPLPRQSQATPPPAAAIALACLPTHLAGPVAATIDAHGGLERVAALGVDVGAPIICTFAGGRGAAALAASSSVVTDADVAAILARLAMLQRAESAEAALAMTTSGELRAADERGTPAVAPVVYGGSVVGEASFGVPGVALRVSQLPPLVAGGGPGGLTLAVGHDWDAATLPAAVLLGDVCEGAASTRGGSESILIVGPRRSGKTSLLRAVARRAAARARHVLIVVSGPAA</sequence>
<organism evidence="2 3">
    <name type="scientific">Thecamonas trahens ATCC 50062</name>
    <dbReference type="NCBI Taxonomy" id="461836"/>
    <lineage>
        <taxon>Eukaryota</taxon>
        <taxon>Apusozoa</taxon>
        <taxon>Apusomonadida</taxon>
        <taxon>Apusomonadidae</taxon>
        <taxon>Thecamonas</taxon>
    </lineage>
</organism>
<evidence type="ECO:0000313" key="3">
    <source>
        <dbReference type="Proteomes" id="UP000054408"/>
    </source>
</evidence>
<feature type="region of interest" description="Disordered" evidence="1">
    <location>
        <begin position="601"/>
        <end position="620"/>
    </location>
</feature>
<dbReference type="InterPro" id="IPR036397">
    <property type="entry name" value="RNaseH_sf"/>
</dbReference>
<dbReference type="AlphaFoldDB" id="A0A0L0DTZ2"/>
<protein>
    <submittedName>
        <fullName evidence="2">Uncharacterized protein</fullName>
    </submittedName>
</protein>
<feature type="region of interest" description="Disordered" evidence="1">
    <location>
        <begin position="250"/>
        <end position="276"/>
    </location>
</feature>
<keyword evidence="3" id="KW-1185">Reference proteome</keyword>
<dbReference type="InterPro" id="IPR012337">
    <property type="entry name" value="RNaseH-like_sf"/>
</dbReference>
<dbReference type="InterPro" id="IPR027417">
    <property type="entry name" value="P-loop_NTPase"/>
</dbReference>
<proteinExistence type="predicted"/>
<evidence type="ECO:0000313" key="2">
    <source>
        <dbReference type="EMBL" id="KNC55725.1"/>
    </source>
</evidence>
<name>A0A0L0DTZ2_THETB</name>
<dbReference type="EMBL" id="GL349502">
    <property type="protein sequence ID" value="KNC55725.1"/>
    <property type="molecule type" value="Genomic_DNA"/>
</dbReference>
<dbReference type="SUPFAM" id="SSF52540">
    <property type="entry name" value="P-loop containing nucleoside triphosphate hydrolases"/>
    <property type="match status" value="1"/>
</dbReference>
<feature type="compositionally biased region" description="Low complexity" evidence="1">
    <location>
        <begin position="293"/>
        <end position="321"/>
    </location>
</feature>
<feature type="region of interest" description="Disordered" evidence="1">
    <location>
        <begin position="291"/>
        <end position="321"/>
    </location>
</feature>
<reference evidence="2 3" key="1">
    <citation type="submission" date="2010-05" db="EMBL/GenBank/DDBJ databases">
        <title>The Genome Sequence of Thecamonas trahens ATCC 50062.</title>
        <authorList>
            <consortium name="The Broad Institute Genome Sequencing Platform"/>
            <person name="Russ C."/>
            <person name="Cuomo C."/>
            <person name="Shea T."/>
            <person name="Young S.K."/>
            <person name="Zeng Q."/>
            <person name="Koehrsen M."/>
            <person name="Haas B."/>
            <person name="Borodovsky M."/>
            <person name="Guigo R."/>
            <person name="Alvarado L."/>
            <person name="Berlin A."/>
            <person name="Bochicchio J."/>
            <person name="Borenstein D."/>
            <person name="Chapman S."/>
            <person name="Chen Z."/>
            <person name="Freedman E."/>
            <person name="Gellesch M."/>
            <person name="Goldberg J."/>
            <person name="Griggs A."/>
            <person name="Gujja S."/>
            <person name="Heilman E."/>
            <person name="Heiman D."/>
            <person name="Hepburn T."/>
            <person name="Howarth C."/>
            <person name="Jen D."/>
            <person name="Larson L."/>
            <person name="Mehta T."/>
            <person name="Park D."/>
            <person name="Pearson M."/>
            <person name="Roberts A."/>
            <person name="Saif S."/>
            <person name="Shenoy N."/>
            <person name="Sisk P."/>
            <person name="Stolte C."/>
            <person name="Sykes S."/>
            <person name="Thomson T."/>
            <person name="Walk T."/>
            <person name="White J."/>
            <person name="Yandava C."/>
            <person name="Burger G."/>
            <person name="Gray M.W."/>
            <person name="Holland P.W.H."/>
            <person name="King N."/>
            <person name="Lang F.B.F."/>
            <person name="Roger A.J."/>
            <person name="Ruiz-Trillo I."/>
            <person name="Lander E."/>
            <person name="Nusbaum C."/>
        </authorList>
    </citation>
    <scope>NUCLEOTIDE SEQUENCE [LARGE SCALE GENOMIC DNA]</scope>
    <source>
        <strain evidence="2 3">ATCC 50062</strain>
    </source>
</reference>
<dbReference type="RefSeq" id="XP_013752933.1">
    <property type="nucleotide sequence ID" value="XM_013897479.1"/>
</dbReference>
<dbReference type="GO" id="GO:0003676">
    <property type="term" value="F:nucleic acid binding"/>
    <property type="evidence" value="ECO:0007669"/>
    <property type="project" value="InterPro"/>
</dbReference>
<dbReference type="Proteomes" id="UP000054408">
    <property type="component" value="Unassembled WGS sequence"/>
</dbReference>
<dbReference type="GeneID" id="25569226"/>
<evidence type="ECO:0000256" key="1">
    <source>
        <dbReference type="SAM" id="MobiDB-lite"/>
    </source>
</evidence>